<dbReference type="EMBL" id="BAABDE010000034">
    <property type="protein sequence ID" value="GAA3838342.1"/>
    <property type="molecule type" value="Genomic_DNA"/>
</dbReference>
<name>A0ABP7JAX2_9ACTN</name>
<proteinExistence type="predicted"/>
<organism evidence="2 3">
    <name type="scientific">Streptomyces coacervatus</name>
    <dbReference type="NCBI Taxonomy" id="647381"/>
    <lineage>
        <taxon>Bacteria</taxon>
        <taxon>Bacillati</taxon>
        <taxon>Actinomycetota</taxon>
        <taxon>Actinomycetes</taxon>
        <taxon>Kitasatosporales</taxon>
        <taxon>Streptomycetaceae</taxon>
        <taxon>Streptomyces</taxon>
    </lineage>
</organism>
<feature type="transmembrane region" description="Helical" evidence="1">
    <location>
        <begin position="38"/>
        <end position="59"/>
    </location>
</feature>
<keyword evidence="1" id="KW-0812">Transmembrane</keyword>
<accession>A0ABP7JAX2</accession>
<sequence>MYQLFIAGLVIAAVMLSVLVVGFLAVTVRLWDAWWARAAHALVFLAAAAAVAFGIHWVIHALPPGGCVHHPCVTAPGD</sequence>
<evidence type="ECO:0000313" key="3">
    <source>
        <dbReference type="Proteomes" id="UP001501009"/>
    </source>
</evidence>
<evidence type="ECO:0000313" key="2">
    <source>
        <dbReference type="EMBL" id="GAA3838342.1"/>
    </source>
</evidence>
<dbReference type="RefSeq" id="WP_275777298.1">
    <property type="nucleotide sequence ID" value="NZ_BAABDE010000034.1"/>
</dbReference>
<dbReference type="Proteomes" id="UP001501009">
    <property type="component" value="Unassembled WGS sequence"/>
</dbReference>
<protein>
    <submittedName>
        <fullName evidence="2">Uncharacterized protein</fullName>
    </submittedName>
</protein>
<keyword evidence="3" id="KW-1185">Reference proteome</keyword>
<feature type="transmembrane region" description="Helical" evidence="1">
    <location>
        <begin position="6"/>
        <end position="26"/>
    </location>
</feature>
<reference evidence="3" key="1">
    <citation type="journal article" date="2019" name="Int. J. Syst. Evol. Microbiol.">
        <title>The Global Catalogue of Microorganisms (GCM) 10K type strain sequencing project: providing services to taxonomists for standard genome sequencing and annotation.</title>
        <authorList>
            <consortium name="The Broad Institute Genomics Platform"/>
            <consortium name="The Broad Institute Genome Sequencing Center for Infectious Disease"/>
            <person name="Wu L."/>
            <person name="Ma J."/>
        </authorList>
    </citation>
    <scope>NUCLEOTIDE SEQUENCE [LARGE SCALE GENOMIC DNA]</scope>
    <source>
        <strain evidence="3">JCM 17138</strain>
    </source>
</reference>
<evidence type="ECO:0000256" key="1">
    <source>
        <dbReference type="SAM" id="Phobius"/>
    </source>
</evidence>
<keyword evidence="1" id="KW-1133">Transmembrane helix</keyword>
<gene>
    <name evidence="2" type="ORF">GCM10022403_083530</name>
</gene>
<comment type="caution">
    <text evidence="2">The sequence shown here is derived from an EMBL/GenBank/DDBJ whole genome shotgun (WGS) entry which is preliminary data.</text>
</comment>
<keyword evidence="1" id="KW-0472">Membrane</keyword>